<evidence type="ECO:0000256" key="3">
    <source>
        <dbReference type="ARBA" id="ARBA00023054"/>
    </source>
</evidence>
<evidence type="ECO:0000256" key="5">
    <source>
        <dbReference type="SAM" id="Coils"/>
    </source>
</evidence>
<comment type="caution">
    <text evidence="7">The sequence shown here is derived from an EMBL/GenBank/DDBJ whole genome shotgun (WGS) entry which is preliminary data.</text>
</comment>
<dbReference type="AlphaFoldDB" id="A0AB38HCU2"/>
<keyword evidence="6" id="KW-0812">Transmembrane</keyword>
<dbReference type="Proteomes" id="UP000254496">
    <property type="component" value="Unassembled WGS sequence"/>
</dbReference>
<dbReference type="RefSeq" id="WP_235820761.1">
    <property type="nucleotide sequence ID" value="NZ_UGHJ01000004.1"/>
</dbReference>
<evidence type="ECO:0000256" key="4">
    <source>
        <dbReference type="ARBA" id="ARBA00023172"/>
    </source>
</evidence>
<comment type="function">
    <text evidence="1">Involved in DNA recombination.</text>
</comment>
<evidence type="ECO:0000313" key="7">
    <source>
        <dbReference type="EMBL" id="STO91844.1"/>
    </source>
</evidence>
<dbReference type="InterPro" id="IPR003798">
    <property type="entry name" value="DNA_recombination_RmuC"/>
</dbReference>
<dbReference type="EMBL" id="UGHJ01000004">
    <property type="protein sequence ID" value="STO91844.1"/>
    <property type="molecule type" value="Genomic_DNA"/>
</dbReference>
<dbReference type="PANTHER" id="PTHR30563:SF0">
    <property type="entry name" value="DNA RECOMBINATION PROTEIN RMUC"/>
    <property type="match status" value="1"/>
</dbReference>
<comment type="similarity">
    <text evidence="2">Belongs to the RmuC family.</text>
</comment>
<keyword evidence="6" id="KW-0472">Membrane</keyword>
<feature type="transmembrane region" description="Helical" evidence="6">
    <location>
        <begin position="6"/>
        <end position="27"/>
    </location>
</feature>
<sequence length="265" mass="30873">MLSVENPVFITALLFLIICIILLFMLARKKRDVQELQQDLNKNINDFNQLLAKYESLAEAKNQLEQQVVKAQTLVESSQIRLAERDEKIQYLQKELDEEQMRAEQIAQQITGLKERFGVASAQAESLQQQLNQSRTEKEGRERAWLDLNQKHTALQQELTELKVTLSEKERNFVEQQQNFVQSKQQLSVEFQNLANQILEEKSQRFNQTNQQTLDSLLKPFREQIEGFQKRVNEIHSESLKGNANLESEIKKVLDIGLAMSKRCQ</sequence>
<organism evidence="7 8">
    <name type="scientific">Canicola haemoglobinophilus</name>
    <dbReference type="NCBI Taxonomy" id="733"/>
    <lineage>
        <taxon>Bacteria</taxon>
        <taxon>Pseudomonadati</taxon>
        <taxon>Pseudomonadota</taxon>
        <taxon>Gammaproteobacteria</taxon>
        <taxon>Pasteurellales</taxon>
        <taxon>Pasteurellaceae</taxon>
        <taxon>Canicola</taxon>
    </lineage>
</organism>
<dbReference type="GO" id="GO:0006310">
    <property type="term" value="P:DNA recombination"/>
    <property type="evidence" value="ECO:0007669"/>
    <property type="project" value="UniProtKB-KW"/>
</dbReference>
<evidence type="ECO:0000256" key="1">
    <source>
        <dbReference type="ARBA" id="ARBA00003416"/>
    </source>
</evidence>
<keyword evidence="4" id="KW-0233">DNA recombination</keyword>
<keyword evidence="3 5" id="KW-0175">Coiled coil</keyword>
<dbReference type="PANTHER" id="PTHR30563">
    <property type="entry name" value="DNA RECOMBINATION PROTEIN RMUC"/>
    <property type="match status" value="1"/>
</dbReference>
<evidence type="ECO:0000313" key="8">
    <source>
        <dbReference type="Proteomes" id="UP000254496"/>
    </source>
</evidence>
<proteinExistence type="inferred from homology"/>
<reference evidence="7 8" key="1">
    <citation type="submission" date="2018-06" db="EMBL/GenBank/DDBJ databases">
        <authorList>
            <consortium name="Pathogen Informatics"/>
            <person name="Doyle S."/>
        </authorList>
    </citation>
    <scope>NUCLEOTIDE SEQUENCE [LARGE SCALE GENOMIC DNA]</scope>
    <source>
        <strain evidence="7 8">NCTC8540</strain>
    </source>
</reference>
<evidence type="ECO:0000256" key="6">
    <source>
        <dbReference type="SAM" id="Phobius"/>
    </source>
</evidence>
<name>A0AB38HCU2_9PAST</name>
<dbReference type="SUPFAM" id="SSF90257">
    <property type="entry name" value="Myosin rod fragments"/>
    <property type="match status" value="1"/>
</dbReference>
<keyword evidence="6" id="KW-1133">Transmembrane helix</keyword>
<accession>A0AB38HCU2</accession>
<protein>
    <submittedName>
        <fullName evidence="7">DNA recombination protein rmuC</fullName>
    </submittedName>
</protein>
<evidence type="ECO:0000256" key="2">
    <source>
        <dbReference type="ARBA" id="ARBA00009840"/>
    </source>
</evidence>
<feature type="coiled-coil region" evidence="5">
    <location>
        <begin position="26"/>
        <end position="204"/>
    </location>
</feature>
<gene>
    <name evidence="7" type="primary">rmuC_4</name>
    <name evidence="7" type="ORF">NCTC8540_02350</name>
</gene>